<evidence type="ECO:0000259" key="3">
    <source>
        <dbReference type="PROSITE" id="PS50043"/>
    </source>
</evidence>
<dbReference type="SMART" id="SM00421">
    <property type="entry name" value="HTH_LUXR"/>
    <property type="match status" value="1"/>
</dbReference>
<dbReference type="Pfam" id="PF13191">
    <property type="entry name" value="AAA_16"/>
    <property type="match status" value="1"/>
</dbReference>
<dbReference type="InterPro" id="IPR041664">
    <property type="entry name" value="AAA_16"/>
</dbReference>
<accession>A0A8J3Y1M9</accession>
<dbReference type="Proteomes" id="UP000605992">
    <property type="component" value="Unassembled WGS sequence"/>
</dbReference>
<gene>
    <name evidence="4" type="ORF">Pth03_76160</name>
</gene>
<dbReference type="GO" id="GO:0003677">
    <property type="term" value="F:DNA binding"/>
    <property type="evidence" value="ECO:0007669"/>
    <property type="project" value="InterPro"/>
</dbReference>
<organism evidence="4 5">
    <name type="scientific">Planotetraspora thailandica</name>
    <dbReference type="NCBI Taxonomy" id="487172"/>
    <lineage>
        <taxon>Bacteria</taxon>
        <taxon>Bacillati</taxon>
        <taxon>Actinomycetota</taxon>
        <taxon>Actinomycetes</taxon>
        <taxon>Streptosporangiales</taxon>
        <taxon>Streptosporangiaceae</taxon>
        <taxon>Planotetraspora</taxon>
    </lineage>
</organism>
<dbReference type="CDD" id="cd06170">
    <property type="entry name" value="LuxR_C_like"/>
    <property type="match status" value="1"/>
</dbReference>
<name>A0A8J3Y1M9_9ACTN</name>
<comment type="caution">
    <text evidence="4">The sequence shown here is derived from an EMBL/GenBank/DDBJ whole genome shotgun (WGS) entry which is preliminary data.</text>
</comment>
<reference evidence="4" key="1">
    <citation type="submission" date="2021-01" db="EMBL/GenBank/DDBJ databases">
        <title>Whole genome shotgun sequence of Planotetraspora thailandica NBRC 104271.</title>
        <authorList>
            <person name="Komaki H."/>
            <person name="Tamura T."/>
        </authorList>
    </citation>
    <scope>NUCLEOTIDE SEQUENCE</scope>
    <source>
        <strain evidence="4">NBRC 104271</strain>
    </source>
</reference>
<dbReference type="InterPro" id="IPR036388">
    <property type="entry name" value="WH-like_DNA-bd_sf"/>
</dbReference>
<evidence type="ECO:0000313" key="5">
    <source>
        <dbReference type="Proteomes" id="UP000605992"/>
    </source>
</evidence>
<dbReference type="InterPro" id="IPR027417">
    <property type="entry name" value="P-loop_NTPase"/>
</dbReference>
<protein>
    <submittedName>
        <fullName evidence="4">LuxR family transcriptional regulator</fullName>
    </submittedName>
</protein>
<keyword evidence="2" id="KW-0067">ATP-binding</keyword>
<dbReference type="GO" id="GO:0005524">
    <property type="term" value="F:ATP binding"/>
    <property type="evidence" value="ECO:0007669"/>
    <property type="project" value="UniProtKB-KW"/>
</dbReference>
<dbReference type="GO" id="GO:0006355">
    <property type="term" value="P:regulation of DNA-templated transcription"/>
    <property type="evidence" value="ECO:0007669"/>
    <property type="project" value="InterPro"/>
</dbReference>
<dbReference type="PROSITE" id="PS50043">
    <property type="entry name" value="HTH_LUXR_2"/>
    <property type="match status" value="1"/>
</dbReference>
<dbReference type="GO" id="GO:0005737">
    <property type="term" value="C:cytoplasm"/>
    <property type="evidence" value="ECO:0007669"/>
    <property type="project" value="TreeGrafter"/>
</dbReference>
<keyword evidence="5" id="KW-1185">Reference proteome</keyword>
<evidence type="ECO:0000313" key="4">
    <source>
        <dbReference type="EMBL" id="GII59227.1"/>
    </source>
</evidence>
<keyword evidence="1" id="KW-0547">Nucleotide-binding</keyword>
<dbReference type="PRINTS" id="PR00038">
    <property type="entry name" value="HTHLUXR"/>
</dbReference>
<dbReference type="AlphaFoldDB" id="A0A8J3Y1M9"/>
<dbReference type="PANTHER" id="PTHR16305:SF35">
    <property type="entry name" value="TRANSCRIPTIONAL ACTIVATOR DOMAIN"/>
    <property type="match status" value="1"/>
</dbReference>
<proteinExistence type="predicted"/>
<dbReference type="InterPro" id="IPR000792">
    <property type="entry name" value="Tscrpt_reg_LuxR_C"/>
</dbReference>
<dbReference type="Pfam" id="PF00196">
    <property type="entry name" value="GerE"/>
    <property type="match status" value="1"/>
</dbReference>
<dbReference type="GO" id="GO:0004016">
    <property type="term" value="F:adenylate cyclase activity"/>
    <property type="evidence" value="ECO:0007669"/>
    <property type="project" value="TreeGrafter"/>
</dbReference>
<dbReference type="PROSITE" id="PS00622">
    <property type="entry name" value="HTH_LUXR_1"/>
    <property type="match status" value="1"/>
</dbReference>
<dbReference type="EMBL" id="BOOR01000080">
    <property type="protein sequence ID" value="GII59227.1"/>
    <property type="molecule type" value="Genomic_DNA"/>
</dbReference>
<evidence type="ECO:0000256" key="2">
    <source>
        <dbReference type="ARBA" id="ARBA00022840"/>
    </source>
</evidence>
<dbReference type="SUPFAM" id="SSF52540">
    <property type="entry name" value="P-loop containing nucleoside triphosphate hydrolases"/>
    <property type="match status" value="1"/>
</dbReference>
<dbReference type="InterPro" id="IPR016032">
    <property type="entry name" value="Sig_transdc_resp-reg_C-effctor"/>
</dbReference>
<dbReference type="PANTHER" id="PTHR16305">
    <property type="entry name" value="TESTICULAR SOLUBLE ADENYLYL CYCLASE"/>
    <property type="match status" value="1"/>
</dbReference>
<evidence type="ECO:0000256" key="1">
    <source>
        <dbReference type="ARBA" id="ARBA00022741"/>
    </source>
</evidence>
<feature type="domain" description="HTH luxR-type" evidence="3">
    <location>
        <begin position="854"/>
        <end position="916"/>
    </location>
</feature>
<dbReference type="Gene3D" id="1.10.10.10">
    <property type="entry name" value="Winged helix-like DNA-binding domain superfamily/Winged helix DNA-binding domain"/>
    <property type="match status" value="1"/>
</dbReference>
<sequence>MGSVPVYVPHWRGRYCAVMLIGRHLERARLEELLAKAREGRSGALVVQGEAGIGKSTMLEDLASVADGMGVLRGSGIETEAELPFSGLHLLLHPFVDRLEVLPGQQAAAMRSVFGLAEVPVRDPFLVGAATLTLLSDLAARRPLVCLIDDAQWLDRASSDALLFAARRLHEDPIVMVFAVRDTAQPFLTPGIEVMRLDGLDRDSAVELLAECAPELTVPVRDRLLDEAGGNPLALMELSHASRDGLATPVGPLRIAGRVQDAFRAQLEELPAATRLLLLLAAADGACELDVVLRAGVALGVSPVDLGPAEEARLVVTSADEIRFRHPLIRSAVYQSAPHHQRIAVHQALAGALSLVADSDRRTWHRAAAATGPDDEVAGELEHTAERARDRGGAVAVALAYERAARLSTGQEGKAQRMVRAARSAYDAGRPEWATRLATEAAALTGRAAVVAEATYVRAQVAYESTSPAADAALALEGAMLITGSHPERAVSMLTEAVWAARDACAHDLVKEAVAQLETVRLPSGAALAPVVAALIGYGRHADGDFGAAVVPMRALVEAVRTGTVQDFVERVIAGFMGLLTADDVAATDVLESLAADVRADGSLGWLPYVLEPLAIGRLLRGDFRGAQADLAQGISLASDIGMDMQVTVLKAIAVWLAAVIGDAAECRALAAEVREHAALHPTNAALASWGVGLLDLAEGRSEQALDAFEEACGGPARHDLLIRAVPDHVEAAIRTGRADLARRHLPALSAWAGHNDVGKALELRCQALLTDGDQAERHYRAALRLIPDRPYELARTKLAYGGWLRRQRRRSEARAALAQAEDTFARLGAARWAERARTELTVLGDRPVAHAQADDPLQRLTPQELQVVRLAAAGYSNREIAARLYLSPRTVGHHLYRAYPKIGVTRRMELAKLEL</sequence>
<dbReference type="SUPFAM" id="SSF46894">
    <property type="entry name" value="C-terminal effector domain of the bipartite response regulators"/>
    <property type="match status" value="1"/>
</dbReference>